<proteinExistence type="predicted"/>
<evidence type="ECO:0000313" key="1">
    <source>
        <dbReference type="EMBL" id="GGD39211.1"/>
    </source>
</evidence>
<protein>
    <submittedName>
        <fullName evidence="1">Uncharacterized protein</fullName>
    </submittedName>
</protein>
<sequence>MAVLVEGISVIVRLDRVAEKYPNGRDAFFGDVPNSTLCHDEKIARAGFLSPREVKDYIELLESRGLVFLEEGRATDVAVVDQQRGISVPCDWLEFGRIPFGETGEKVGVCWLFEGPRKGHGLHFEGKSMSFAVPIGWEYEGSLSAEFAFVPTKSRN</sequence>
<organism evidence="1 2">
    <name type="scientific">Croceicoccus pelagius</name>
    <dbReference type="NCBI Taxonomy" id="1703341"/>
    <lineage>
        <taxon>Bacteria</taxon>
        <taxon>Pseudomonadati</taxon>
        <taxon>Pseudomonadota</taxon>
        <taxon>Alphaproteobacteria</taxon>
        <taxon>Sphingomonadales</taxon>
        <taxon>Erythrobacteraceae</taxon>
        <taxon>Croceicoccus</taxon>
    </lineage>
</organism>
<dbReference type="AlphaFoldDB" id="A0A916YCN3"/>
<reference evidence="1 2" key="1">
    <citation type="journal article" date="2014" name="Int. J. Syst. Evol. Microbiol.">
        <title>Complete genome sequence of Corynebacterium casei LMG S-19264T (=DSM 44701T), isolated from a smear-ripened cheese.</title>
        <authorList>
            <consortium name="US DOE Joint Genome Institute (JGI-PGF)"/>
            <person name="Walter F."/>
            <person name="Albersmeier A."/>
            <person name="Kalinowski J."/>
            <person name="Ruckert C."/>
        </authorList>
    </citation>
    <scope>NUCLEOTIDE SEQUENCE [LARGE SCALE GENOMIC DNA]</scope>
    <source>
        <strain evidence="1 2">CGMCC 1.15358</strain>
    </source>
</reference>
<evidence type="ECO:0000313" key="2">
    <source>
        <dbReference type="Proteomes" id="UP000598997"/>
    </source>
</evidence>
<comment type="caution">
    <text evidence="1">The sequence shown here is derived from an EMBL/GenBank/DDBJ whole genome shotgun (WGS) entry which is preliminary data.</text>
</comment>
<gene>
    <name evidence="1" type="ORF">GCM10010989_11590</name>
</gene>
<dbReference type="RefSeq" id="WP_156521674.1">
    <property type="nucleotide sequence ID" value="NZ_BMIO01000003.1"/>
</dbReference>
<dbReference type="EMBL" id="BMIO01000003">
    <property type="protein sequence ID" value="GGD39211.1"/>
    <property type="molecule type" value="Genomic_DNA"/>
</dbReference>
<dbReference type="Proteomes" id="UP000598997">
    <property type="component" value="Unassembled WGS sequence"/>
</dbReference>
<keyword evidence="2" id="KW-1185">Reference proteome</keyword>
<dbReference type="OrthoDB" id="7605385at2"/>
<accession>A0A916YCN3</accession>
<name>A0A916YCN3_9SPHN</name>